<proteinExistence type="predicted"/>
<feature type="non-terminal residue" evidence="2">
    <location>
        <position position="1"/>
    </location>
</feature>
<keyword evidence="1" id="KW-1133">Transmembrane helix</keyword>
<feature type="transmembrane region" description="Helical" evidence="1">
    <location>
        <begin position="29"/>
        <end position="49"/>
    </location>
</feature>
<keyword evidence="1" id="KW-0472">Membrane</keyword>
<sequence length="74" mass="8366">IMIFVWRTGTLNQLHNSTLTFTRSLLPRIIISSTHAVGLIYFGLIIATIRRYGDVIEREGRKRLKSGKKGPSVP</sequence>
<dbReference type="OrthoDB" id="3062801at2759"/>
<dbReference type="AlphaFoldDB" id="A0A0C9TNF0"/>
<dbReference type="EMBL" id="KN837241">
    <property type="protein sequence ID" value="KIJ31533.1"/>
    <property type="molecule type" value="Genomic_DNA"/>
</dbReference>
<evidence type="ECO:0000313" key="2">
    <source>
        <dbReference type="EMBL" id="KIJ31533.1"/>
    </source>
</evidence>
<keyword evidence="3" id="KW-1185">Reference proteome</keyword>
<dbReference type="HOGENOM" id="CLU_2694728_0_0_1"/>
<evidence type="ECO:0000256" key="1">
    <source>
        <dbReference type="SAM" id="Phobius"/>
    </source>
</evidence>
<name>A0A0C9TNF0_SPHS4</name>
<protein>
    <submittedName>
        <fullName evidence="2">Uncharacterized protein</fullName>
    </submittedName>
</protein>
<dbReference type="Proteomes" id="UP000054279">
    <property type="component" value="Unassembled WGS sequence"/>
</dbReference>
<organism evidence="2 3">
    <name type="scientific">Sphaerobolus stellatus (strain SS14)</name>
    <dbReference type="NCBI Taxonomy" id="990650"/>
    <lineage>
        <taxon>Eukaryota</taxon>
        <taxon>Fungi</taxon>
        <taxon>Dikarya</taxon>
        <taxon>Basidiomycota</taxon>
        <taxon>Agaricomycotina</taxon>
        <taxon>Agaricomycetes</taxon>
        <taxon>Phallomycetidae</taxon>
        <taxon>Geastrales</taxon>
        <taxon>Sphaerobolaceae</taxon>
        <taxon>Sphaerobolus</taxon>
    </lineage>
</organism>
<reference evidence="2 3" key="1">
    <citation type="submission" date="2014-06" db="EMBL/GenBank/DDBJ databases">
        <title>Evolutionary Origins and Diversification of the Mycorrhizal Mutualists.</title>
        <authorList>
            <consortium name="DOE Joint Genome Institute"/>
            <consortium name="Mycorrhizal Genomics Consortium"/>
            <person name="Kohler A."/>
            <person name="Kuo A."/>
            <person name="Nagy L.G."/>
            <person name="Floudas D."/>
            <person name="Copeland A."/>
            <person name="Barry K.W."/>
            <person name="Cichocki N."/>
            <person name="Veneault-Fourrey C."/>
            <person name="LaButti K."/>
            <person name="Lindquist E.A."/>
            <person name="Lipzen A."/>
            <person name="Lundell T."/>
            <person name="Morin E."/>
            <person name="Murat C."/>
            <person name="Riley R."/>
            <person name="Ohm R."/>
            <person name="Sun H."/>
            <person name="Tunlid A."/>
            <person name="Henrissat B."/>
            <person name="Grigoriev I.V."/>
            <person name="Hibbett D.S."/>
            <person name="Martin F."/>
        </authorList>
    </citation>
    <scope>NUCLEOTIDE SEQUENCE [LARGE SCALE GENOMIC DNA]</scope>
    <source>
        <strain evidence="2 3">SS14</strain>
    </source>
</reference>
<keyword evidence="1" id="KW-0812">Transmembrane</keyword>
<evidence type="ECO:0000313" key="3">
    <source>
        <dbReference type="Proteomes" id="UP000054279"/>
    </source>
</evidence>
<gene>
    <name evidence="2" type="ORF">M422DRAFT_185819</name>
</gene>
<accession>A0A0C9TNF0</accession>